<keyword evidence="1" id="KW-1133">Transmembrane helix</keyword>
<keyword evidence="1" id="KW-0812">Transmembrane</keyword>
<gene>
    <name evidence="2" type="ORF">VLY81_04625</name>
</gene>
<keyword evidence="3" id="KW-1185">Reference proteome</keyword>
<dbReference type="Gene3D" id="2.60.40.3700">
    <property type="match status" value="1"/>
</dbReference>
<dbReference type="NCBIfam" id="NF038094">
    <property type="entry name" value="CueP_fam"/>
    <property type="match status" value="1"/>
</dbReference>
<feature type="transmembrane region" description="Helical" evidence="1">
    <location>
        <begin position="12"/>
        <end position="32"/>
    </location>
</feature>
<accession>A0ABZ1BRP3</accession>
<protein>
    <submittedName>
        <fullName evidence="2">CueP family metal-binding protein</fullName>
    </submittedName>
</protein>
<dbReference type="RefSeq" id="WP_324669855.1">
    <property type="nucleotide sequence ID" value="NZ_CP141614.1"/>
</dbReference>
<organism evidence="2 3">
    <name type="scientific">Geochorda subterranea</name>
    <dbReference type="NCBI Taxonomy" id="3109564"/>
    <lineage>
        <taxon>Bacteria</taxon>
        <taxon>Bacillati</taxon>
        <taxon>Bacillota</taxon>
        <taxon>Limnochordia</taxon>
        <taxon>Limnochordales</taxon>
        <taxon>Geochordaceae</taxon>
        <taxon>Geochorda</taxon>
    </lineage>
</organism>
<dbReference type="Proteomes" id="UP001333102">
    <property type="component" value="Chromosome"/>
</dbReference>
<evidence type="ECO:0000256" key="1">
    <source>
        <dbReference type="SAM" id="Phobius"/>
    </source>
</evidence>
<name>A0ABZ1BRP3_9FIRM</name>
<dbReference type="Pfam" id="PF21172">
    <property type="entry name" value="CueP"/>
    <property type="match status" value="1"/>
</dbReference>
<dbReference type="InterPro" id="IPR047808">
    <property type="entry name" value="CueP-like"/>
</dbReference>
<sequence length="200" mass="21297">MRGTKSGAFAGRWVVVGVAAGLVLAAGLVWRWSGQGGGLPEPLQGLDARGAVALANQWAARGEDVKTFVTPEAVHFEWPDGRQAQVPLEGETMYVAVAPYVHQTHPCQVHYISSCRAELAEVPLRVTVRGRDGRVVLQQAVTTLPNGFVELWLPRGMDLSLTIEWPDAGLVGQGRVVTGANAPTCVTDIRLARAVAPSEG</sequence>
<evidence type="ECO:0000313" key="2">
    <source>
        <dbReference type="EMBL" id="WRP15452.1"/>
    </source>
</evidence>
<proteinExistence type="predicted"/>
<keyword evidence="1" id="KW-0472">Membrane</keyword>
<evidence type="ECO:0000313" key="3">
    <source>
        <dbReference type="Proteomes" id="UP001333102"/>
    </source>
</evidence>
<dbReference type="EMBL" id="CP141614">
    <property type="protein sequence ID" value="WRP15452.1"/>
    <property type="molecule type" value="Genomic_DNA"/>
</dbReference>
<reference evidence="3" key="1">
    <citation type="submission" date="2023-12" db="EMBL/GenBank/DDBJ databases">
        <title>Novel isolates from deep terrestrial aquifers shed light on the physiology and ecology of the class Limnochordia.</title>
        <authorList>
            <person name="Karnachuk O.V."/>
            <person name="Lukina A.P."/>
            <person name="Avakyan M.R."/>
            <person name="Kadnikov V."/>
            <person name="Begmatov S."/>
            <person name="Beletsky A.V."/>
            <person name="Mardanov A.V."/>
            <person name="Ravin N.V."/>
        </authorList>
    </citation>
    <scope>NUCLEOTIDE SEQUENCE [LARGE SCALE GENOMIC DNA]</scope>
    <source>
        <strain evidence="3">LN</strain>
    </source>
</reference>